<evidence type="ECO:0000256" key="5">
    <source>
        <dbReference type="ARBA" id="ARBA00022840"/>
    </source>
</evidence>
<name>A0ABM3PDP0_ACIJB</name>
<dbReference type="InterPro" id="IPR045851">
    <property type="entry name" value="AMP-bd_C_sf"/>
</dbReference>
<dbReference type="RefSeq" id="XP_053069795.1">
    <property type="nucleotide sequence ID" value="XM_053213820.1"/>
</dbReference>
<dbReference type="PANTHER" id="PTHR43605:SF5">
    <property type="entry name" value="ACYL-COENZYME A SYNTHETASE ACSM1, MITOCHONDRIAL"/>
    <property type="match status" value="1"/>
</dbReference>
<keyword evidence="8" id="KW-1185">Reference proteome</keyword>
<evidence type="ECO:0000256" key="2">
    <source>
        <dbReference type="ARBA" id="ARBA00022598"/>
    </source>
</evidence>
<evidence type="ECO:0000256" key="4">
    <source>
        <dbReference type="ARBA" id="ARBA00022832"/>
    </source>
</evidence>
<feature type="domain" description="AMP-binding enzyme C-terminal" evidence="7">
    <location>
        <begin position="61"/>
        <end position="138"/>
    </location>
</feature>
<keyword evidence="5" id="KW-0067">ATP-binding</keyword>
<feature type="region of interest" description="Disordered" evidence="6">
    <location>
        <begin position="1"/>
        <end position="29"/>
    </location>
</feature>
<reference evidence="9" key="1">
    <citation type="submission" date="2025-08" db="UniProtKB">
        <authorList>
            <consortium name="RefSeq"/>
        </authorList>
    </citation>
    <scope>IDENTIFICATION</scope>
    <source>
        <tissue evidence="9">Blood</tissue>
    </source>
</reference>
<keyword evidence="4" id="KW-0276">Fatty acid metabolism</keyword>
<keyword evidence="2" id="KW-0436">Ligase</keyword>
<proteinExistence type="inferred from homology"/>
<organism evidence="8 9">
    <name type="scientific">Acinonyx jubatus</name>
    <name type="common">Cheetah</name>
    <dbReference type="NCBI Taxonomy" id="32536"/>
    <lineage>
        <taxon>Eukaryota</taxon>
        <taxon>Metazoa</taxon>
        <taxon>Chordata</taxon>
        <taxon>Craniata</taxon>
        <taxon>Vertebrata</taxon>
        <taxon>Euteleostomi</taxon>
        <taxon>Mammalia</taxon>
        <taxon>Eutheria</taxon>
        <taxon>Laurasiatheria</taxon>
        <taxon>Carnivora</taxon>
        <taxon>Feliformia</taxon>
        <taxon>Felidae</taxon>
        <taxon>Felinae</taxon>
        <taxon>Acinonyx</taxon>
    </lineage>
</organism>
<gene>
    <name evidence="9" type="primary">LOC106970528</name>
</gene>
<dbReference type="GeneID" id="106970528"/>
<comment type="similarity">
    <text evidence="1">Belongs to the ATP-dependent AMP-binding enzyme family.</text>
</comment>
<dbReference type="InterPro" id="IPR025110">
    <property type="entry name" value="AMP-bd_C"/>
</dbReference>
<evidence type="ECO:0000256" key="6">
    <source>
        <dbReference type="SAM" id="MobiDB-lite"/>
    </source>
</evidence>
<dbReference type="Pfam" id="PF13193">
    <property type="entry name" value="AMP-binding_C"/>
    <property type="match status" value="1"/>
</dbReference>
<evidence type="ECO:0000256" key="3">
    <source>
        <dbReference type="ARBA" id="ARBA00022741"/>
    </source>
</evidence>
<evidence type="ECO:0000259" key="7">
    <source>
        <dbReference type="Pfam" id="PF13193"/>
    </source>
</evidence>
<evidence type="ECO:0000313" key="8">
    <source>
        <dbReference type="Proteomes" id="UP001652583"/>
    </source>
</evidence>
<sequence length="186" mass="20975">MVQEPDMQAVPKVVQKQEEGEGKAGMGGHLPAAWKAGGRPASCSKTKKESLILQVLNWADEVEYALVEHPAVAESAVVSSPDPIRREVMKAFIVLTPEFLSHDQDQLTQELQQYVKSVTAPYKYPRKVEFVPEFPKVITVKIKEVNFRKRSLVRCNQQNTQKPLCNLDQIPGCLSFPTMERVRRGM</sequence>
<dbReference type="Proteomes" id="UP001652583">
    <property type="component" value="Chromosome E3"/>
</dbReference>
<accession>A0ABM3PDP0</accession>
<dbReference type="PANTHER" id="PTHR43605">
    <property type="entry name" value="ACYL-COENZYME A SYNTHETASE"/>
    <property type="match status" value="1"/>
</dbReference>
<keyword evidence="4" id="KW-0443">Lipid metabolism</keyword>
<keyword evidence="3" id="KW-0547">Nucleotide-binding</keyword>
<protein>
    <submittedName>
        <fullName evidence="9">Acetyl-coenzyme A synthetase-like</fullName>
    </submittedName>
</protein>
<dbReference type="InterPro" id="IPR051087">
    <property type="entry name" value="Mitochondrial_ACSM"/>
</dbReference>
<dbReference type="Gene3D" id="3.30.300.30">
    <property type="match status" value="1"/>
</dbReference>
<evidence type="ECO:0000256" key="1">
    <source>
        <dbReference type="ARBA" id="ARBA00006432"/>
    </source>
</evidence>
<dbReference type="SUPFAM" id="SSF56801">
    <property type="entry name" value="Acetyl-CoA synthetase-like"/>
    <property type="match status" value="1"/>
</dbReference>
<evidence type="ECO:0000313" key="9">
    <source>
        <dbReference type="RefSeq" id="XP_053069795.1"/>
    </source>
</evidence>